<protein>
    <submittedName>
        <fullName evidence="2">Uncharacterized protein</fullName>
    </submittedName>
</protein>
<evidence type="ECO:0000313" key="2">
    <source>
        <dbReference type="EMBL" id="ADQ53145.1"/>
    </source>
</evidence>
<evidence type="ECO:0000256" key="1">
    <source>
        <dbReference type="SAM" id="Phobius"/>
    </source>
</evidence>
<dbReference type="RefSeq" id="YP_004300974.1">
    <property type="nucleotide sequence ID" value="NC_015251.1"/>
</dbReference>
<keyword evidence="1" id="KW-0472">Membrane</keyword>
<organism evidence="2 3">
    <name type="scientific">Aeromonas phage 65</name>
    <dbReference type="NCBI Taxonomy" id="2919549"/>
    <lineage>
        <taxon>Viruses</taxon>
        <taxon>Duplodnaviria</taxon>
        <taxon>Heunggongvirae</taxon>
        <taxon>Uroviricota</taxon>
        <taxon>Caudoviricetes</taxon>
        <taxon>Pantevenvirales</taxon>
        <taxon>Straboviridae</taxon>
        <taxon>Emmerichvirinae</taxon>
        <taxon>Ishigurovirus</taxon>
        <taxon>Ishigurovirus osborne</taxon>
    </lineage>
</organism>
<gene>
    <name evidence="2" type="ORF">65p137</name>
</gene>
<evidence type="ECO:0000313" key="3">
    <source>
        <dbReference type="Proteomes" id="UP000008727"/>
    </source>
</evidence>
<feature type="transmembrane region" description="Helical" evidence="1">
    <location>
        <begin position="43"/>
        <end position="62"/>
    </location>
</feature>
<dbReference type="Proteomes" id="UP000008727">
    <property type="component" value="Segment"/>
</dbReference>
<proteinExistence type="predicted"/>
<keyword evidence="3" id="KW-1185">Reference proteome</keyword>
<keyword evidence="1" id="KW-0812">Transmembrane</keyword>
<reference evidence="2 3" key="1">
    <citation type="journal article" date="2010" name="Virol. J.">
        <title>Genomes of the T4-related bacteriophages as windows on microbial genome evolution.</title>
        <authorList>
            <person name="Petrov V.M."/>
            <person name="Ratnayaka S."/>
            <person name="Nolan J.M."/>
            <person name="Miller E.S."/>
            <person name="Karam J.D."/>
        </authorList>
    </citation>
    <scope>NUCLEOTIDE SEQUENCE [LARGE SCALE GENOMIC DNA]</scope>
</reference>
<dbReference type="EMBL" id="GU459069">
    <property type="protein sequence ID" value="ADQ53145.1"/>
    <property type="molecule type" value="Genomic_DNA"/>
</dbReference>
<feature type="transmembrane region" description="Helical" evidence="1">
    <location>
        <begin position="6"/>
        <end position="23"/>
    </location>
</feature>
<dbReference type="KEGG" id="vg:10323414"/>
<sequence length="67" mass="7814">MITSLLLIYIIFIFVFMAAYGLIDYRESEQKRYPDINEIFDYFLAGCMWPISIAICVIYKVSEGSSK</sequence>
<accession>E5DRX1</accession>
<keyword evidence="1" id="KW-1133">Transmembrane helix</keyword>
<name>E5DRX1_9CAUD</name>